<dbReference type="EMBL" id="FQWQ01000005">
    <property type="protein sequence ID" value="SHH92912.1"/>
    <property type="molecule type" value="Genomic_DNA"/>
</dbReference>
<dbReference type="SUPFAM" id="SSF54060">
    <property type="entry name" value="His-Me finger endonucleases"/>
    <property type="match status" value="1"/>
</dbReference>
<name>A0A1M5WZW5_9BACT</name>
<evidence type="ECO:0000259" key="1">
    <source>
        <dbReference type="Pfam" id="PF07463"/>
    </source>
</evidence>
<accession>A0A1M5WZW5</accession>
<keyword evidence="2" id="KW-0540">Nuclease</keyword>
<dbReference type="Gene3D" id="3.90.75.20">
    <property type="match status" value="1"/>
</dbReference>
<sequence length="190" mass="22047">MAKTTKQPKFKSLAGETWKELKLKKGTTTKRYAVSDKGRIVSFKEKLDDGYALKPRLTQGYPSITIGREETRQNYYIHRLVAEYFCKQPGTLYNFVIHVDHKKENNKSGNLRWVKHEDQIKHALKDPNVLVRMNPDEGPKLTADKVKVIKQALFKSKKQPTLKALAKKYRVSDMQIHRIKTGENWGHVKV</sequence>
<dbReference type="Proteomes" id="UP000184212">
    <property type="component" value="Unassembled WGS sequence"/>
</dbReference>
<dbReference type="AlphaFoldDB" id="A0A1M5WZW5"/>
<protein>
    <submittedName>
        <fullName evidence="2">HNH endonuclease</fullName>
    </submittedName>
</protein>
<dbReference type="Pfam" id="PF07463">
    <property type="entry name" value="NUMOD4"/>
    <property type="match status" value="1"/>
</dbReference>
<dbReference type="OrthoDB" id="6631788at2"/>
<reference evidence="2 3" key="1">
    <citation type="submission" date="2016-11" db="EMBL/GenBank/DDBJ databases">
        <authorList>
            <person name="Jaros S."/>
            <person name="Januszkiewicz K."/>
            <person name="Wedrychowicz H."/>
        </authorList>
    </citation>
    <scope>NUCLEOTIDE SEQUENCE [LARGE SCALE GENOMIC DNA]</scope>
    <source>
        <strain evidence="2 3">DSM 24574</strain>
    </source>
</reference>
<dbReference type="GO" id="GO:0016788">
    <property type="term" value="F:hydrolase activity, acting on ester bonds"/>
    <property type="evidence" value="ECO:0007669"/>
    <property type="project" value="InterPro"/>
</dbReference>
<proteinExistence type="predicted"/>
<keyword evidence="2" id="KW-0255">Endonuclease</keyword>
<dbReference type="InterPro" id="IPR010902">
    <property type="entry name" value="NUMOD4"/>
</dbReference>
<dbReference type="InterPro" id="IPR044925">
    <property type="entry name" value="His-Me_finger_sf"/>
</dbReference>
<keyword evidence="3" id="KW-1185">Reference proteome</keyword>
<gene>
    <name evidence="2" type="ORF">SAMN04488109_6174</name>
</gene>
<evidence type="ECO:0000313" key="2">
    <source>
        <dbReference type="EMBL" id="SHH92912.1"/>
    </source>
</evidence>
<feature type="domain" description="NUMOD4" evidence="1">
    <location>
        <begin position="16"/>
        <end position="66"/>
    </location>
</feature>
<dbReference type="STRING" id="947013.SAMN04488109_6174"/>
<keyword evidence="2" id="KW-0378">Hydrolase</keyword>
<evidence type="ECO:0000313" key="3">
    <source>
        <dbReference type="Proteomes" id="UP000184212"/>
    </source>
</evidence>
<dbReference type="RefSeq" id="WP_073142279.1">
    <property type="nucleotide sequence ID" value="NZ_FQWQ01000005.1"/>
</dbReference>
<organism evidence="2 3">
    <name type="scientific">Chryseolinea serpens</name>
    <dbReference type="NCBI Taxonomy" id="947013"/>
    <lineage>
        <taxon>Bacteria</taxon>
        <taxon>Pseudomonadati</taxon>
        <taxon>Bacteroidota</taxon>
        <taxon>Cytophagia</taxon>
        <taxon>Cytophagales</taxon>
        <taxon>Fulvivirgaceae</taxon>
        <taxon>Chryseolinea</taxon>
    </lineage>
</organism>
<dbReference type="GO" id="GO:0004519">
    <property type="term" value="F:endonuclease activity"/>
    <property type="evidence" value="ECO:0007669"/>
    <property type="project" value="UniProtKB-KW"/>
</dbReference>